<comment type="subcellular location">
    <subcellularLocation>
        <location evidence="1">Cytoplasm</location>
    </subcellularLocation>
</comment>
<evidence type="ECO:0000256" key="4">
    <source>
        <dbReference type="ARBA" id="ARBA00022500"/>
    </source>
</evidence>
<accession>D8IFE3</accession>
<dbReference type="PANTHER" id="PTHR22617">
    <property type="entry name" value="CHEMOTAXIS SENSOR HISTIDINE KINASE-RELATED"/>
    <property type="match status" value="1"/>
</dbReference>
<keyword evidence="3" id="KW-0963">Cytoplasm</keyword>
<evidence type="ECO:0000313" key="6">
    <source>
        <dbReference type="EMBL" id="ADK31866.1"/>
    </source>
</evidence>
<dbReference type="InterPro" id="IPR002545">
    <property type="entry name" value="CheW-lke_dom"/>
</dbReference>
<dbReference type="FunFam" id="2.40.50.180:FF:000002">
    <property type="entry name" value="Chemotaxis protein CheW"/>
    <property type="match status" value="1"/>
</dbReference>
<proteinExistence type="predicted"/>
<dbReference type="GO" id="GO:0005829">
    <property type="term" value="C:cytosol"/>
    <property type="evidence" value="ECO:0007669"/>
    <property type="project" value="TreeGrafter"/>
</dbReference>
<dbReference type="Proteomes" id="UP000000332">
    <property type="component" value="Chromosome"/>
</dbReference>
<dbReference type="KEGG" id="bpo:BP951000_1887"/>
<dbReference type="FunCoup" id="D8IFE3">
    <property type="interactions" value="121"/>
</dbReference>
<evidence type="ECO:0000256" key="1">
    <source>
        <dbReference type="ARBA" id="ARBA00004496"/>
    </source>
</evidence>
<dbReference type="AlphaFoldDB" id="D8IFE3"/>
<dbReference type="CDD" id="cd00732">
    <property type="entry name" value="CheW"/>
    <property type="match status" value="1"/>
</dbReference>
<dbReference type="EMBL" id="CP002025">
    <property type="protein sequence ID" value="ADK31866.1"/>
    <property type="molecule type" value="Genomic_DNA"/>
</dbReference>
<keyword evidence="7" id="KW-1185">Reference proteome</keyword>
<dbReference type="PROSITE" id="PS50851">
    <property type="entry name" value="CHEW"/>
    <property type="match status" value="1"/>
</dbReference>
<dbReference type="SMART" id="SM00260">
    <property type="entry name" value="CheW"/>
    <property type="match status" value="1"/>
</dbReference>
<feature type="domain" description="CheW-like" evidence="5">
    <location>
        <begin position="26"/>
        <end position="166"/>
    </location>
</feature>
<evidence type="ECO:0000256" key="2">
    <source>
        <dbReference type="ARBA" id="ARBA00021483"/>
    </source>
</evidence>
<dbReference type="Gene3D" id="2.40.50.180">
    <property type="entry name" value="CheA-289, Domain 4"/>
    <property type="match status" value="1"/>
</dbReference>
<dbReference type="Gene3D" id="2.30.30.40">
    <property type="entry name" value="SH3 Domains"/>
    <property type="match status" value="1"/>
</dbReference>
<reference evidence="6 7" key="1">
    <citation type="journal article" date="2010" name="PLoS ONE">
        <title>The complete genome sequence of the pathogenic intestinal spirochete Brachyspira pilosicoli and comparison with other Brachyspira genomes.</title>
        <authorList>
            <person name="Wanchanthuek P."/>
            <person name="Bellgard M.I."/>
            <person name="La T."/>
            <person name="Ryan K."/>
            <person name="Moolhuijzen P."/>
            <person name="Chapman B."/>
            <person name="Black M."/>
            <person name="Schibeci D."/>
            <person name="Hunter A."/>
            <person name="Barrero R."/>
            <person name="Phillips N.D."/>
            <person name="Hampson D.J."/>
        </authorList>
    </citation>
    <scope>NUCLEOTIDE SEQUENCE [LARGE SCALE GENOMIC DNA]</scope>
    <source>
        <strain evidence="7">ATCC BAA-1826 / 95/1000</strain>
    </source>
</reference>
<evidence type="ECO:0000259" key="5">
    <source>
        <dbReference type="PROSITE" id="PS50851"/>
    </source>
</evidence>
<dbReference type="STRING" id="759914.BP951000_1887"/>
<dbReference type="GO" id="GO:0006935">
    <property type="term" value="P:chemotaxis"/>
    <property type="evidence" value="ECO:0007669"/>
    <property type="project" value="UniProtKB-KW"/>
</dbReference>
<protein>
    <recommendedName>
        <fullName evidence="2">Chemotaxis protein CheW</fullName>
    </recommendedName>
</protein>
<dbReference type="Pfam" id="PF01584">
    <property type="entry name" value="CheW"/>
    <property type="match status" value="1"/>
</dbReference>
<dbReference type="eggNOG" id="COG0835">
    <property type="taxonomic scope" value="Bacteria"/>
</dbReference>
<dbReference type="PANTHER" id="PTHR22617:SF23">
    <property type="entry name" value="CHEMOTAXIS PROTEIN CHEW"/>
    <property type="match status" value="1"/>
</dbReference>
<dbReference type="InParanoid" id="D8IFE3"/>
<organism evidence="6 7">
    <name type="scientific">Brachyspira pilosicoli (strain ATCC BAA-1826 / 95/1000)</name>
    <dbReference type="NCBI Taxonomy" id="759914"/>
    <lineage>
        <taxon>Bacteria</taxon>
        <taxon>Pseudomonadati</taxon>
        <taxon>Spirochaetota</taxon>
        <taxon>Spirochaetia</taxon>
        <taxon>Brachyspirales</taxon>
        <taxon>Brachyspiraceae</taxon>
        <taxon>Brachyspira</taxon>
    </lineage>
</organism>
<dbReference type="SUPFAM" id="SSF50341">
    <property type="entry name" value="CheW-like"/>
    <property type="match status" value="1"/>
</dbReference>
<evidence type="ECO:0000313" key="7">
    <source>
        <dbReference type="Proteomes" id="UP000000332"/>
    </source>
</evidence>
<evidence type="ECO:0000256" key="3">
    <source>
        <dbReference type="ARBA" id="ARBA00022490"/>
    </source>
</evidence>
<name>D8IFE3_BRAP9</name>
<sequence length="174" mass="19410">MEALYMAEIEQQPIENNENKVDVENSINLVTFRLGHNEYAIDIMQAKEIIKMEKITLIPNAPDYVEGVINLRGNIIPIVDLKKRFNLEENDGEKNTGIIIVKIDDVDMGIIIDAISKVVSIATSNIQPPPPMLSGIGQKYIKGVAKLEDKLLVVLDLEKLIVGDDDETEENIEA</sequence>
<gene>
    <name evidence="6" type="primary">cheW</name>
    <name evidence="6" type="ordered locus">BP951000_1887</name>
</gene>
<dbReference type="HOGENOM" id="CLU_048995_3_1_12"/>
<keyword evidence="4" id="KW-0145">Chemotaxis</keyword>
<dbReference type="InterPro" id="IPR039315">
    <property type="entry name" value="CheW"/>
</dbReference>
<dbReference type="GO" id="GO:0007165">
    <property type="term" value="P:signal transduction"/>
    <property type="evidence" value="ECO:0007669"/>
    <property type="project" value="InterPro"/>
</dbReference>
<dbReference type="InterPro" id="IPR036061">
    <property type="entry name" value="CheW-like_dom_sf"/>
</dbReference>